<organism evidence="9 10">
    <name type="scientific">Candidatus Gallacutalibacter pullicola</name>
    <dbReference type="NCBI Taxonomy" id="2840830"/>
    <lineage>
        <taxon>Bacteria</taxon>
        <taxon>Bacillati</taxon>
        <taxon>Bacillota</taxon>
        <taxon>Clostridia</taxon>
        <taxon>Eubacteriales</taxon>
        <taxon>Candidatus Gallacutalibacter</taxon>
    </lineage>
</organism>
<dbReference type="EMBL" id="DVHF01000037">
    <property type="protein sequence ID" value="HIR56668.1"/>
    <property type="molecule type" value="Genomic_DNA"/>
</dbReference>
<name>A0A9D1DPQ9_9FIRM</name>
<evidence type="ECO:0000256" key="5">
    <source>
        <dbReference type="ARBA" id="ARBA00023125"/>
    </source>
</evidence>
<dbReference type="Proteomes" id="UP000886785">
    <property type="component" value="Unassembled WGS sequence"/>
</dbReference>
<dbReference type="GO" id="GO:0003700">
    <property type="term" value="F:DNA-binding transcription factor activity"/>
    <property type="evidence" value="ECO:0007669"/>
    <property type="project" value="UniProtKB-UniRule"/>
</dbReference>
<dbReference type="SUPFAM" id="SSF46785">
    <property type="entry name" value="Winged helix' DNA-binding domain"/>
    <property type="match status" value="1"/>
</dbReference>
<feature type="binding site" evidence="7">
    <location>
        <begin position="91"/>
        <end position="96"/>
    </location>
    <ligand>
        <name>NAD(+)</name>
        <dbReference type="ChEBI" id="CHEBI:57540"/>
    </ligand>
</feature>
<dbReference type="InterPro" id="IPR003781">
    <property type="entry name" value="CoA-bd"/>
</dbReference>
<dbReference type="SUPFAM" id="SSF51735">
    <property type="entry name" value="NAD(P)-binding Rossmann-fold domains"/>
    <property type="match status" value="1"/>
</dbReference>
<dbReference type="SMART" id="SM00881">
    <property type="entry name" value="CoA_binding"/>
    <property type="match status" value="1"/>
</dbReference>
<comment type="similarity">
    <text evidence="7">Belongs to the transcriptional regulatory Rex family.</text>
</comment>
<keyword evidence="2 7" id="KW-0678">Repressor</keyword>
<dbReference type="Gene3D" id="3.40.50.720">
    <property type="entry name" value="NAD(P)-binding Rossmann-like Domain"/>
    <property type="match status" value="1"/>
</dbReference>
<dbReference type="Pfam" id="PF02629">
    <property type="entry name" value="CoA_binding"/>
    <property type="match status" value="1"/>
</dbReference>
<dbReference type="HAMAP" id="MF_01131">
    <property type="entry name" value="Rex"/>
    <property type="match status" value="1"/>
</dbReference>
<evidence type="ECO:0000256" key="1">
    <source>
        <dbReference type="ARBA" id="ARBA00022490"/>
    </source>
</evidence>
<keyword evidence="5 7" id="KW-0238">DNA-binding</keyword>
<sequence>MSKRENISMSVIRRLPRYYRFLTHLKNMGVTRISSKELSERMGLTASQIRQDLNCFGGFGQQGYGYIVSQLQEEIGNILGISHEYKSILIGAGNLGRAIAAHMATAVNGFRLCGIFDNSPQKIGISLAGIPVQDIAALDEFCRREKPVMAVLCIPREAVGSLSDQLYSLGIHSFWNFSHFDLSMKYPDAIVENVHLNDSLMTLCYRLSDCGQPEEKQSPTGRG</sequence>
<feature type="DNA-binding region" description="H-T-H motif" evidence="7">
    <location>
        <begin position="17"/>
        <end position="56"/>
    </location>
</feature>
<comment type="function">
    <text evidence="7">Modulates transcription in response to changes in cellular NADH/NAD(+) redox state.</text>
</comment>
<dbReference type="InterPro" id="IPR036390">
    <property type="entry name" value="WH_DNA-bd_sf"/>
</dbReference>
<dbReference type="PANTHER" id="PTHR35786">
    <property type="entry name" value="REDOX-SENSING TRANSCRIPTIONAL REPRESSOR REX"/>
    <property type="match status" value="1"/>
</dbReference>
<reference evidence="9" key="1">
    <citation type="submission" date="2020-10" db="EMBL/GenBank/DDBJ databases">
        <authorList>
            <person name="Gilroy R."/>
        </authorList>
    </citation>
    <scope>NUCLEOTIDE SEQUENCE</scope>
    <source>
        <strain evidence="9">ChiSjej1B19-7085</strain>
    </source>
</reference>
<evidence type="ECO:0000256" key="6">
    <source>
        <dbReference type="ARBA" id="ARBA00023163"/>
    </source>
</evidence>
<dbReference type="GO" id="GO:0045892">
    <property type="term" value="P:negative regulation of DNA-templated transcription"/>
    <property type="evidence" value="ECO:0007669"/>
    <property type="project" value="InterPro"/>
</dbReference>
<keyword evidence="4 7" id="KW-0520">NAD</keyword>
<dbReference type="PANTHER" id="PTHR35786:SF1">
    <property type="entry name" value="REDOX-SENSING TRANSCRIPTIONAL REPRESSOR REX 1"/>
    <property type="match status" value="1"/>
</dbReference>
<evidence type="ECO:0000256" key="4">
    <source>
        <dbReference type="ARBA" id="ARBA00023027"/>
    </source>
</evidence>
<dbReference type="NCBIfam" id="NF003995">
    <property type="entry name" value="PRK05472.2-4"/>
    <property type="match status" value="1"/>
</dbReference>
<evidence type="ECO:0000313" key="9">
    <source>
        <dbReference type="EMBL" id="HIR56668.1"/>
    </source>
</evidence>
<dbReference type="GO" id="GO:0003677">
    <property type="term" value="F:DNA binding"/>
    <property type="evidence" value="ECO:0007669"/>
    <property type="project" value="UniProtKB-UniRule"/>
</dbReference>
<feature type="domain" description="CoA-binding" evidence="8">
    <location>
        <begin position="80"/>
        <end position="180"/>
    </location>
</feature>
<dbReference type="NCBIfam" id="NF003996">
    <property type="entry name" value="PRK05472.2-5"/>
    <property type="match status" value="1"/>
</dbReference>
<keyword evidence="3 7" id="KW-0805">Transcription regulation</keyword>
<accession>A0A9D1DPQ9</accession>
<keyword evidence="1 7" id="KW-0963">Cytoplasm</keyword>
<keyword evidence="6 7" id="KW-0804">Transcription</keyword>
<dbReference type="GO" id="GO:0005737">
    <property type="term" value="C:cytoplasm"/>
    <property type="evidence" value="ECO:0007669"/>
    <property type="project" value="UniProtKB-SubCell"/>
</dbReference>
<gene>
    <name evidence="7" type="primary">rex</name>
    <name evidence="9" type="ORF">IAA54_03285</name>
</gene>
<evidence type="ECO:0000256" key="3">
    <source>
        <dbReference type="ARBA" id="ARBA00023015"/>
    </source>
</evidence>
<evidence type="ECO:0000313" key="10">
    <source>
        <dbReference type="Proteomes" id="UP000886785"/>
    </source>
</evidence>
<evidence type="ECO:0000259" key="8">
    <source>
        <dbReference type="SMART" id="SM00881"/>
    </source>
</evidence>
<reference evidence="9" key="2">
    <citation type="journal article" date="2021" name="PeerJ">
        <title>Extensive microbial diversity within the chicken gut microbiome revealed by metagenomics and culture.</title>
        <authorList>
            <person name="Gilroy R."/>
            <person name="Ravi A."/>
            <person name="Getino M."/>
            <person name="Pursley I."/>
            <person name="Horton D.L."/>
            <person name="Alikhan N.F."/>
            <person name="Baker D."/>
            <person name="Gharbi K."/>
            <person name="Hall N."/>
            <person name="Watson M."/>
            <person name="Adriaenssens E.M."/>
            <person name="Foster-Nyarko E."/>
            <person name="Jarju S."/>
            <person name="Secka A."/>
            <person name="Antonio M."/>
            <person name="Oren A."/>
            <person name="Chaudhuri R.R."/>
            <person name="La Ragione R."/>
            <person name="Hildebrand F."/>
            <person name="Pallen M.J."/>
        </authorList>
    </citation>
    <scope>NUCLEOTIDE SEQUENCE</scope>
    <source>
        <strain evidence="9">ChiSjej1B19-7085</strain>
    </source>
</reference>
<dbReference type="AlphaFoldDB" id="A0A9D1DPQ9"/>
<protein>
    <recommendedName>
        <fullName evidence="7">Redox-sensing transcriptional repressor Rex</fullName>
    </recommendedName>
</protein>
<evidence type="ECO:0000256" key="2">
    <source>
        <dbReference type="ARBA" id="ARBA00022491"/>
    </source>
</evidence>
<evidence type="ECO:0000256" key="7">
    <source>
        <dbReference type="HAMAP-Rule" id="MF_01131"/>
    </source>
</evidence>
<dbReference type="NCBIfam" id="NF003990">
    <property type="entry name" value="PRK05472.1-4"/>
    <property type="match status" value="1"/>
</dbReference>
<proteinExistence type="inferred from homology"/>
<dbReference type="InterPro" id="IPR022876">
    <property type="entry name" value="Tscrpt_rep_Rex"/>
</dbReference>
<dbReference type="GO" id="GO:0051775">
    <property type="term" value="P:response to redox state"/>
    <property type="evidence" value="ECO:0007669"/>
    <property type="project" value="InterPro"/>
</dbReference>
<comment type="subunit">
    <text evidence="7">Homodimer.</text>
</comment>
<dbReference type="InterPro" id="IPR036388">
    <property type="entry name" value="WH-like_DNA-bd_sf"/>
</dbReference>
<dbReference type="Pfam" id="PF06971">
    <property type="entry name" value="Put_DNA-bind_N"/>
    <property type="match status" value="1"/>
</dbReference>
<comment type="caution">
    <text evidence="9">The sequence shown here is derived from an EMBL/GenBank/DDBJ whole genome shotgun (WGS) entry which is preliminary data.</text>
</comment>
<dbReference type="InterPro" id="IPR009718">
    <property type="entry name" value="Rex_DNA-bd_C_dom"/>
</dbReference>
<dbReference type="NCBIfam" id="NF003994">
    <property type="entry name" value="PRK05472.2-3"/>
    <property type="match status" value="1"/>
</dbReference>
<dbReference type="Gene3D" id="1.10.10.10">
    <property type="entry name" value="Winged helix-like DNA-binding domain superfamily/Winged helix DNA-binding domain"/>
    <property type="match status" value="1"/>
</dbReference>
<comment type="subcellular location">
    <subcellularLocation>
        <location evidence="7">Cytoplasm</location>
    </subcellularLocation>
</comment>
<dbReference type="InterPro" id="IPR036291">
    <property type="entry name" value="NAD(P)-bd_dom_sf"/>
</dbReference>